<gene>
    <name evidence="1" type="ORF">MNBD_ALPHA06-685</name>
</gene>
<evidence type="ECO:0000313" key="1">
    <source>
        <dbReference type="EMBL" id="VAV86907.1"/>
    </source>
</evidence>
<feature type="non-terminal residue" evidence="1">
    <location>
        <position position="1"/>
    </location>
</feature>
<reference evidence="1" key="1">
    <citation type="submission" date="2018-06" db="EMBL/GenBank/DDBJ databases">
        <authorList>
            <person name="Zhirakovskaya E."/>
        </authorList>
    </citation>
    <scope>NUCLEOTIDE SEQUENCE</scope>
</reference>
<organism evidence="1">
    <name type="scientific">hydrothermal vent metagenome</name>
    <dbReference type="NCBI Taxonomy" id="652676"/>
    <lineage>
        <taxon>unclassified sequences</taxon>
        <taxon>metagenomes</taxon>
        <taxon>ecological metagenomes</taxon>
    </lineage>
</organism>
<sequence length="55" mass="6463">DPTKEEKSYDANLRKEDMARIQEEFAADLEQTRHWIQRVPLGGFDIGNFPFPLEL</sequence>
<proteinExistence type="predicted"/>
<dbReference type="EMBL" id="UOEE01000019">
    <property type="protein sequence ID" value="VAV86907.1"/>
    <property type="molecule type" value="Genomic_DNA"/>
</dbReference>
<name>A0A3B0R5P9_9ZZZZ</name>
<dbReference type="AlphaFoldDB" id="A0A3B0R5P9"/>
<accession>A0A3B0R5P9</accession>
<protein>
    <submittedName>
        <fullName evidence="1">Uncharacterized protein</fullName>
    </submittedName>
</protein>